<evidence type="ECO:0000256" key="2">
    <source>
        <dbReference type="SAM" id="MobiDB-lite"/>
    </source>
</evidence>
<reference evidence="4" key="1">
    <citation type="journal article" date="2017" name="Nat. Commun.">
        <title>The North American bullfrog draft genome provides insight into hormonal regulation of long noncoding RNA.</title>
        <authorList>
            <person name="Hammond S.A."/>
            <person name="Warren R.L."/>
            <person name="Vandervalk B.P."/>
            <person name="Kucuk E."/>
            <person name="Khan H."/>
            <person name="Gibb E.A."/>
            <person name="Pandoh P."/>
            <person name="Kirk H."/>
            <person name="Zhao Y."/>
            <person name="Jones M."/>
            <person name="Mungall A.J."/>
            <person name="Coope R."/>
            <person name="Pleasance S."/>
            <person name="Moore R.A."/>
            <person name="Holt R.A."/>
            <person name="Round J.M."/>
            <person name="Ohora S."/>
            <person name="Walle B.V."/>
            <person name="Veldhoen N."/>
            <person name="Helbing C.C."/>
            <person name="Birol I."/>
        </authorList>
    </citation>
    <scope>NUCLEOTIDE SEQUENCE [LARGE SCALE GENOMIC DNA]</scope>
</reference>
<feature type="compositionally biased region" description="Low complexity" evidence="2">
    <location>
        <begin position="460"/>
        <end position="477"/>
    </location>
</feature>
<name>A0A2G9SKG4_AQUCT</name>
<feature type="region of interest" description="Disordered" evidence="2">
    <location>
        <begin position="28"/>
        <end position="72"/>
    </location>
</feature>
<organism evidence="3 4">
    <name type="scientific">Aquarana catesbeiana</name>
    <name type="common">American bullfrog</name>
    <name type="synonym">Rana catesbeiana</name>
    <dbReference type="NCBI Taxonomy" id="8400"/>
    <lineage>
        <taxon>Eukaryota</taxon>
        <taxon>Metazoa</taxon>
        <taxon>Chordata</taxon>
        <taxon>Craniata</taxon>
        <taxon>Vertebrata</taxon>
        <taxon>Euteleostomi</taxon>
        <taxon>Amphibia</taxon>
        <taxon>Batrachia</taxon>
        <taxon>Anura</taxon>
        <taxon>Neobatrachia</taxon>
        <taxon>Ranoidea</taxon>
        <taxon>Ranidae</taxon>
        <taxon>Aquarana</taxon>
    </lineage>
</organism>
<feature type="compositionally biased region" description="Basic and acidic residues" evidence="2">
    <location>
        <begin position="512"/>
        <end position="522"/>
    </location>
</feature>
<sequence>MSQLPDILPISVADKKPVDFVAINKLHEAIESEPSKPAEADTAKTSPEITPTKDLHSQSSNDQEDDTSITLVDPLWSDIQELKIIESEEELSTSAGTAADSNRAPSPFSQSSEAVKEDSSSDGAPELNIGKDIPHSLDEDSGNTAEESRNQKENVIPPNTELENDSTLPQEAHECTQQEQRLVDEQDSRSTAQEPTEEIALQKPVAADKERRMAVVKESESEDVQVIPDIINVSKGDDMDDKSEERKSSESLDNDDDLGGDGAQTFELEELWEDHLWVTSPLHSPKLKTVVETEAPAIPPKRRGTTGELYKRPGFTRSLSLDSKDTRTSQWTLKMAGIKADGGCYVISKNDQLINQNLKHEPQHGQMISRYPEMLVGGNEVDSLLKTEDNERRPCIEPVTDLSWVKDSEFLDTTVVTPREPLNSLDSLPNVNVQEVKPSTHICNNHQPNDSGIANEGSSEESQSQPSSLKSDSSSSSGAIFTFENTSTQNPDVTKHQQIHQSTTTTTLSLYDRSKSLNEKPCSHQNSDSDYSLANHAPTGRRNSAPVSVSAVRASFMIKMCQAKAVPVVPPKVQYTQIPQPLQVLNADSEVLPLEKKDSEPDLTVKQALPQVTEHNDIPKTPKTEVKAVEEKENSDPVSTDATHHSTMNSSSDNNRGVSQDVPVLRRKRTSDGEASGDTPFSSKLERPSGISKSFRSRPGRPQSLILFSPPFPIMDHPSIDSRILLTPIKSPTQTTSQESAGENQRTPDGVILRNKMTIPKNGQRLETSTSCFYQPQRRSVILDSRSGRQIE</sequence>
<feature type="compositionally biased region" description="Polar residues" evidence="2">
    <location>
        <begin position="441"/>
        <end position="452"/>
    </location>
</feature>
<feature type="compositionally biased region" description="Basic and acidic residues" evidence="2">
    <location>
        <begin position="614"/>
        <end position="635"/>
    </location>
</feature>
<keyword evidence="1" id="KW-0343">GTPase activation</keyword>
<dbReference type="OrthoDB" id="79452at2759"/>
<feature type="compositionally biased region" description="Polar residues" evidence="2">
    <location>
        <begin position="523"/>
        <end position="532"/>
    </location>
</feature>
<dbReference type="GO" id="GO:0005096">
    <property type="term" value="F:GTPase activator activity"/>
    <property type="evidence" value="ECO:0007669"/>
    <property type="project" value="UniProtKB-KW"/>
</dbReference>
<feature type="compositionally biased region" description="Basic and acidic residues" evidence="2">
    <location>
        <begin position="171"/>
        <end position="188"/>
    </location>
</feature>
<dbReference type="GO" id="GO:0007264">
    <property type="term" value="P:small GTPase-mediated signal transduction"/>
    <property type="evidence" value="ECO:0007669"/>
    <property type="project" value="TreeGrafter"/>
</dbReference>
<feature type="region of interest" description="Disordered" evidence="2">
    <location>
        <begin position="87"/>
        <end position="263"/>
    </location>
</feature>
<feature type="region of interest" description="Disordered" evidence="2">
    <location>
        <begin position="440"/>
        <end position="544"/>
    </location>
</feature>
<accession>A0A2G9SKG4</accession>
<evidence type="ECO:0000313" key="3">
    <source>
        <dbReference type="EMBL" id="PIO40649.1"/>
    </source>
</evidence>
<evidence type="ECO:0000313" key="4">
    <source>
        <dbReference type="Proteomes" id="UP000228934"/>
    </source>
</evidence>
<protein>
    <submittedName>
        <fullName evidence="3">Uncharacterized protein</fullName>
    </submittedName>
</protein>
<feature type="compositionally biased region" description="Basic and acidic residues" evidence="2">
    <location>
        <begin position="28"/>
        <end position="42"/>
    </location>
</feature>
<dbReference type="EMBL" id="KV923601">
    <property type="protein sequence ID" value="PIO40649.1"/>
    <property type="molecule type" value="Genomic_DNA"/>
</dbReference>
<dbReference type="PANTHER" id="PTHR15729:SF3">
    <property type="entry name" value="RHO GTPASE-ACTIVATING PROTEIN 31"/>
    <property type="match status" value="1"/>
</dbReference>
<dbReference type="Proteomes" id="UP000228934">
    <property type="component" value="Unassembled WGS sequence"/>
</dbReference>
<proteinExistence type="predicted"/>
<gene>
    <name evidence="3" type="ORF">AB205_0067070</name>
</gene>
<feature type="compositionally biased region" description="Polar residues" evidence="2">
    <location>
        <begin position="636"/>
        <end position="658"/>
    </location>
</feature>
<keyword evidence="4" id="KW-1185">Reference proteome</keyword>
<dbReference type="InterPro" id="IPR051576">
    <property type="entry name" value="PX-Rho_GAP"/>
</dbReference>
<feature type="region of interest" description="Disordered" evidence="2">
    <location>
        <begin position="594"/>
        <end position="713"/>
    </location>
</feature>
<dbReference type="PANTHER" id="PTHR15729">
    <property type="entry name" value="CDC42 GTPASE-ACTIVATING PROTEIN"/>
    <property type="match status" value="1"/>
</dbReference>
<dbReference type="GO" id="GO:0030027">
    <property type="term" value="C:lamellipodium"/>
    <property type="evidence" value="ECO:0007669"/>
    <property type="project" value="TreeGrafter"/>
</dbReference>
<dbReference type="AlphaFoldDB" id="A0A2G9SKG4"/>
<feature type="compositionally biased region" description="Polar residues" evidence="2">
    <location>
        <begin position="93"/>
        <end position="113"/>
    </location>
</feature>
<evidence type="ECO:0000256" key="1">
    <source>
        <dbReference type="ARBA" id="ARBA00022468"/>
    </source>
</evidence>
<feature type="compositionally biased region" description="Polar residues" evidence="2">
    <location>
        <begin position="483"/>
        <end position="492"/>
    </location>
</feature>
<feature type="compositionally biased region" description="Basic and acidic residues" evidence="2">
    <location>
        <begin position="206"/>
        <end position="219"/>
    </location>
</feature>